<dbReference type="RefSeq" id="WP_141055943.1">
    <property type="nucleotide sequence ID" value="NZ_CP018181.1"/>
</dbReference>
<sequence length="309" mass="35233">MNNDLKNVYFVACGGSLVDLYNSYYFLKNNSKSISTGWYTANEFVYDFPIQLGKNTLVILCSHSGNTEETVNAAILSRKKGAYAIGLSYNKDSNLFKEVDNSILYEWGDKFKVSRNPMATVLEISVRILNKIEKYQHFKVFLDELDNIDKVVQNAIALVQARAKKFAVNYKDENFFQIIGSGATYGQAYGFAICSLMEMQWINATAIHSGEYFHGPFEVADNESMYVVLESLGRTRSLDERAKLFITSHSKKVEILDAKELGLDLINATVVEYFNPILFYTVLSEYRSQLAIARQHPLEVRRYMGKMSY</sequence>
<gene>
    <name evidence="2" type="ORF">BSQ50_11575</name>
</gene>
<dbReference type="GO" id="GO:0004360">
    <property type="term" value="F:glutamine-fructose-6-phosphate transaminase (isomerizing) activity"/>
    <property type="evidence" value="ECO:0007669"/>
    <property type="project" value="TreeGrafter"/>
</dbReference>
<dbReference type="CDD" id="cd05009">
    <property type="entry name" value="SIS_GlmS_GlmD_2"/>
    <property type="match status" value="1"/>
</dbReference>
<dbReference type="InterPro" id="IPR001347">
    <property type="entry name" value="SIS_dom"/>
</dbReference>
<dbReference type="GO" id="GO:0016853">
    <property type="term" value="F:isomerase activity"/>
    <property type="evidence" value="ECO:0007669"/>
    <property type="project" value="UniProtKB-KW"/>
</dbReference>
<accession>A0A3Q8CI18</accession>
<dbReference type="InterPro" id="IPR035490">
    <property type="entry name" value="GlmS/FrlB_SIS"/>
</dbReference>
<evidence type="ECO:0000313" key="2">
    <source>
        <dbReference type="EMBL" id="AUJ33344.1"/>
    </source>
</evidence>
<dbReference type="InterPro" id="IPR046348">
    <property type="entry name" value="SIS_dom_sf"/>
</dbReference>
<protein>
    <submittedName>
        <fullName evidence="2">Phosphosugar isomerase</fullName>
    </submittedName>
</protein>
<feature type="domain" description="SIS" evidence="1">
    <location>
        <begin position="1"/>
        <end position="135"/>
    </location>
</feature>
<dbReference type="InterPro" id="IPR024713">
    <property type="entry name" value="Fructosamine_deglycase_FrlB"/>
</dbReference>
<dbReference type="GO" id="GO:0097367">
    <property type="term" value="F:carbohydrate derivative binding"/>
    <property type="evidence" value="ECO:0007669"/>
    <property type="project" value="InterPro"/>
</dbReference>
<dbReference type="PIRSF" id="PIRSF009290">
    <property type="entry name" value="FrlB"/>
    <property type="match status" value="1"/>
</dbReference>
<dbReference type="PANTHER" id="PTHR10937:SF14">
    <property type="entry name" value="FRUCTOSELYSINE 6-PHOSPHATE DEGLYCASE"/>
    <property type="match status" value="1"/>
</dbReference>
<name>A0A3Q8CI18_9LACO</name>
<evidence type="ECO:0000313" key="3">
    <source>
        <dbReference type="Proteomes" id="UP000324497"/>
    </source>
</evidence>
<dbReference type="GO" id="GO:0006002">
    <property type="term" value="P:fructose 6-phosphate metabolic process"/>
    <property type="evidence" value="ECO:0007669"/>
    <property type="project" value="TreeGrafter"/>
</dbReference>
<dbReference type="Gene3D" id="1.10.10.2240">
    <property type="match status" value="1"/>
</dbReference>
<dbReference type="EMBL" id="CP018181">
    <property type="protein sequence ID" value="AUJ33344.1"/>
    <property type="molecule type" value="Genomic_DNA"/>
</dbReference>
<dbReference type="Gene3D" id="3.40.50.12570">
    <property type="match status" value="1"/>
</dbReference>
<dbReference type="Proteomes" id="UP000324497">
    <property type="component" value="Plasmid pL11827-1"/>
</dbReference>
<dbReference type="PROSITE" id="PS51464">
    <property type="entry name" value="SIS"/>
    <property type="match status" value="1"/>
</dbReference>
<dbReference type="GO" id="GO:0006047">
    <property type="term" value="P:UDP-N-acetylglucosamine metabolic process"/>
    <property type="evidence" value="ECO:0007669"/>
    <property type="project" value="TreeGrafter"/>
</dbReference>
<dbReference type="PANTHER" id="PTHR10937">
    <property type="entry name" value="GLUCOSAMINE--FRUCTOSE-6-PHOSPHATE AMINOTRANSFERASE, ISOMERIZING"/>
    <property type="match status" value="1"/>
</dbReference>
<reference evidence="2 3" key="1">
    <citation type="submission" date="2016-11" db="EMBL/GenBank/DDBJ databases">
        <title>Interaction between Lactobacillus species and yeast in water kefir.</title>
        <authorList>
            <person name="Behr J."/>
            <person name="Xu D."/>
            <person name="Vogel R.F."/>
        </authorList>
    </citation>
    <scope>NUCLEOTIDE SEQUENCE [LARGE SCALE GENOMIC DNA]</scope>
    <source>
        <strain evidence="2 3">TMW 1.1827</strain>
        <plasmid evidence="3">pl11827-1</plasmid>
    </source>
</reference>
<dbReference type="Pfam" id="PF01380">
    <property type="entry name" value="SIS"/>
    <property type="match status" value="1"/>
</dbReference>
<geneLocation type="plasmid" evidence="3">
    <name>pl11827-1</name>
</geneLocation>
<keyword evidence="2" id="KW-0413">Isomerase</keyword>
<organism evidence="2 3">
    <name type="scientific">Liquorilactobacillus nagelii</name>
    <dbReference type="NCBI Taxonomy" id="82688"/>
    <lineage>
        <taxon>Bacteria</taxon>
        <taxon>Bacillati</taxon>
        <taxon>Bacillota</taxon>
        <taxon>Bacilli</taxon>
        <taxon>Lactobacillales</taxon>
        <taxon>Lactobacillaceae</taxon>
        <taxon>Liquorilactobacillus</taxon>
    </lineage>
</organism>
<dbReference type="GO" id="GO:0006487">
    <property type="term" value="P:protein N-linked glycosylation"/>
    <property type="evidence" value="ECO:0007669"/>
    <property type="project" value="TreeGrafter"/>
</dbReference>
<dbReference type="KEGG" id="lng:BSQ50_11575"/>
<keyword evidence="2" id="KW-0614">Plasmid</keyword>
<dbReference type="Gene3D" id="3.40.50.10490">
    <property type="entry name" value="Glucose-6-phosphate isomerase like protein, domain 1"/>
    <property type="match status" value="1"/>
</dbReference>
<proteinExistence type="predicted"/>
<dbReference type="InterPro" id="IPR035488">
    <property type="entry name" value="FrlB_SIS"/>
</dbReference>
<dbReference type="CDD" id="cd05710">
    <property type="entry name" value="SIS_1"/>
    <property type="match status" value="1"/>
</dbReference>
<keyword evidence="3" id="KW-1185">Reference proteome</keyword>
<dbReference type="SUPFAM" id="SSF53697">
    <property type="entry name" value="SIS domain"/>
    <property type="match status" value="1"/>
</dbReference>
<dbReference type="AlphaFoldDB" id="A0A3Q8CI18"/>
<evidence type="ECO:0000259" key="1">
    <source>
        <dbReference type="PROSITE" id="PS51464"/>
    </source>
</evidence>